<evidence type="ECO:0000313" key="2">
    <source>
        <dbReference type="EMBL" id="CAB4943449.1"/>
    </source>
</evidence>
<reference evidence="2" key="1">
    <citation type="submission" date="2020-05" db="EMBL/GenBank/DDBJ databases">
        <authorList>
            <person name="Chiriac C."/>
            <person name="Salcher M."/>
            <person name="Ghai R."/>
            <person name="Kavagutti S V."/>
        </authorList>
    </citation>
    <scope>NUCLEOTIDE SEQUENCE</scope>
</reference>
<evidence type="ECO:0000256" key="1">
    <source>
        <dbReference type="SAM" id="MobiDB-lite"/>
    </source>
</evidence>
<protein>
    <submittedName>
        <fullName evidence="2">Unannotated protein</fullName>
    </submittedName>
</protein>
<name>A0A6J7JKZ2_9ZZZZ</name>
<feature type="region of interest" description="Disordered" evidence="1">
    <location>
        <begin position="55"/>
        <end position="76"/>
    </location>
</feature>
<organism evidence="2">
    <name type="scientific">freshwater metagenome</name>
    <dbReference type="NCBI Taxonomy" id="449393"/>
    <lineage>
        <taxon>unclassified sequences</taxon>
        <taxon>metagenomes</taxon>
        <taxon>ecological metagenomes</taxon>
    </lineage>
</organism>
<dbReference type="EMBL" id="CAFBNA010000125">
    <property type="protein sequence ID" value="CAB4943449.1"/>
    <property type="molecule type" value="Genomic_DNA"/>
</dbReference>
<dbReference type="AlphaFoldDB" id="A0A6J7JKZ2"/>
<proteinExistence type="predicted"/>
<sequence length="90" mass="9707">MHFYERDRENFALGVGDNPATFFFGNAIGSIHPIQRFVRAAVGMDGHASIGLHHDEASRQRKMSRQATGVINGTGGDDKTHEVVIVGAAS</sequence>
<accession>A0A6J7JKZ2</accession>
<gene>
    <name evidence="2" type="ORF">UFOPK3708_01586</name>
</gene>